<comment type="caution">
    <text evidence="5">The sequence shown here is derived from an EMBL/GenBank/DDBJ whole genome shotgun (WGS) entry which is preliminary data.</text>
</comment>
<name>A0A4R6JPV2_9ACTN</name>
<dbReference type="AlphaFoldDB" id="A0A4R6JPV2"/>
<dbReference type="InterPro" id="IPR036390">
    <property type="entry name" value="WH_DNA-bd_sf"/>
</dbReference>
<dbReference type="SUPFAM" id="SSF46785">
    <property type="entry name" value="Winged helix' DNA-binding domain"/>
    <property type="match status" value="1"/>
</dbReference>
<evidence type="ECO:0000256" key="2">
    <source>
        <dbReference type="ARBA" id="ARBA00023125"/>
    </source>
</evidence>
<dbReference type="GO" id="GO:0003677">
    <property type="term" value="F:DNA binding"/>
    <property type="evidence" value="ECO:0007669"/>
    <property type="project" value="UniProtKB-KW"/>
</dbReference>
<dbReference type="EMBL" id="SNWR01000001">
    <property type="protein sequence ID" value="TDO37987.1"/>
    <property type="molecule type" value="Genomic_DNA"/>
</dbReference>
<protein>
    <submittedName>
        <fullName evidence="5">HxlR family transcriptional regulator</fullName>
    </submittedName>
</protein>
<dbReference type="PROSITE" id="PS51118">
    <property type="entry name" value="HTH_HXLR"/>
    <property type="match status" value="1"/>
</dbReference>
<dbReference type="PANTHER" id="PTHR33204:SF39">
    <property type="entry name" value="TRANSCRIPTIONAL REGULATORY PROTEIN"/>
    <property type="match status" value="1"/>
</dbReference>
<gene>
    <name evidence="5" type="ORF">C8E87_1628</name>
</gene>
<keyword evidence="1" id="KW-0805">Transcription regulation</keyword>
<keyword evidence="6" id="KW-1185">Reference proteome</keyword>
<dbReference type="Pfam" id="PF01638">
    <property type="entry name" value="HxlR"/>
    <property type="match status" value="1"/>
</dbReference>
<evidence type="ECO:0000259" key="4">
    <source>
        <dbReference type="PROSITE" id="PS51118"/>
    </source>
</evidence>
<dbReference type="RefSeq" id="WP_203720855.1">
    <property type="nucleotide sequence ID" value="NZ_BOMD01000083.1"/>
</dbReference>
<dbReference type="PANTHER" id="PTHR33204">
    <property type="entry name" value="TRANSCRIPTIONAL REGULATOR, MARR FAMILY"/>
    <property type="match status" value="1"/>
</dbReference>
<accession>A0A4R6JPV2</accession>
<evidence type="ECO:0000256" key="1">
    <source>
        <dbReference type="ARBA" id="ARBA00023015"/>
    </source>
</evidence>
<evidence type="ECO:0000313" key="5">
    <source>
        <dbReference type="EMBL" id="TDO37987.1"/>
    </source>
</evidence>
<dbReference type="InterPro" id="IPR002577">
    <property type="entry name" value="HTH_HxlR"/>
</dbReference>
<keyword evidence="2" id="KW-0238">DNA-binding</keyword>
<evidence type="ECO:0000256" key="3">
    <source>
        <dbReference type="ARBA" id="ARBA00023163"/>
    </source>
</evidence>
<sequence length="127" mass="14118">MAVTTKELCSVRRDVLGHVGGKWSSLVLILLETGPRRYSEIHRSSQINQRMLTLSLHQLERDGLVARSAGNTDYELTEAGRSLVEVIKSLISWTDRHYDHIVVSRDRHATATSNASAMSAGRDNSAM</sequence>
<proteinExistence type="predicted"/>
<organism evidence="5 6">
    <name type="scientific">Paractinoplanes brasiliensis</name>
    <dbReference type="NCBI Taxonomy" id="52695"/>
    <lineage>
        <taxon>Bacteria</taxon>
        <taxon>Bacillati</taxon>
        <taxon>Actinomycetota</taxon>
        <taxon>Actinomycetes</taxon>
        <taxon>Micromonosporales</taxon>
        <taxon>Micromonosporaceae</taxon>
        <taxon>Paractinoplanes</taxon>
    </lineage>
</organism>
<reference evidence="5 6" key="1">
    <citation type="submission" date="2019-03" db="EMBL/GenBank/DDBJ databases">
        <title>Sequencing the genomes of 1000 actinobacteria strains.</title>
        <authorList>
            <person name="Klenk H.-P."/>
        </authorList>
    </citation>
    <scope>NUCLEOTIDE SEQUENCE [LARGE SCALE GENOMIC DNA]</scope>
    <source>
        <strain evidence="5 6">DSM 43805</strain>
    </source>
</reference>
<evidence type="ECO:0000313" key="6">
    <source>
        <dbReference type="Proteomes" id="UP000294901"/>
    </source>
</evidence>
<keyword evidence="3" id="KW-0804">Transcription</keyword>
<feature type="domain" description="HTH hxlR-type" evidence="4">
    <location>
        <begin position="9"/>
        <end position="102"/>
    </location>
</feature>
<dbReference type="InterPro" id="IPR036388">
    <property type="entry name" value="WH-like_DNA-bd_sf"/>
</dbReference>
<dbReference type="Proteomes" id="UP000294901">
    <property type="component" value="Unassembled WGS sequence"/>
</dbReference>
<dbReference type="Gene3D" id="1.10.10.10">
    <property type="entry name" value="Winged helix-like DNA-binding domain superfamily/Winged helix DNA-binding domain"/>
    <property type="match status" value="1"/>
</dbReference>